<sequence length="119" mass="12973">MQAVNPKSLHSDNAHLVASMGGRNEHETANQPERNITPMQTSSFANIVNGETPTSDGLSIITSKLGTPMLLDSYVNTIYEESWGRNSYAQALIELHAENEFKDSLVGVVPLSDQLVTTE</sequence>
<reference evidence="2" key="1">
    <citation type="journal article" date="2022" name="Int. J. Mol. Sci.">
        <title>Draft Genome of Tanacetum Coccineum: Genomic Comparison of Closely Related Tanacetum-Family Plants.</title>
        <authorList>
            <person name="Yamashiro T."/>
            <person name="Shiraishi A."/>
            <person name="Nakayama K."/>
            <person name="Satake H."/>
        </authorList>
    </citation>
    <scope>NUCLEOTIDE SEQUENCE</scope>
</reference>
<keyword evidence="3" id="KW-1185">Reference proteome</keyword>
<name>A0ABQ5IIY0_9ASTR</name>
<gene>
    <name evidence="2" type="ORF">Tco_1109973</name>
</gene>
<reference evidence="2" key="2">
    <citation type="submission" date="2022-01" db="EMBL/GenBank/DDBJ databases">
        <authorList>
            <person name="Yamashiro T."/>
            <person name="Shiraishi A."/>
            <person name="Satake H."/>
            <person name="Nakayama K."/>
        </authorList>
    </citation>
    <scope>NUCLEOTIDE SEQUENCE</scope>
</reference>
<protein>
    <submittedName>
        <fullName evidence="2">Uncharacterized protein</fullName>
    </submittedName>
</protein>
<accession>A0ABQ5IIY0</accession>
<evidence type="ECO:0000313" key="2">
    <source>
        <dbReference type="EMBL" id="GJT99634.1"/>
    </source>
</evidence>
<organism evidence="2 3">
    <name type="scientific">Tanacetum coccineum</name>
    <dbReference type="NCBI Taxonomy" id="301880"/>
    <lineage>
        <taxon>Eukaryota</taxon>
        <taxon>Viridiplantae</taxon>
        <taxon>Streptophyta</taxon>
        <taxon>Embryophyta</taxon>
        <taxon>Tracheophyta</taxon>
        <taxon>Spermatophyta</taxon>
        <taxon>Magnoliopsida</taxon>
        <taxon>eudicotyledons</taxon>
        <taxon>Gunneridae</taxon>
        <taxon>Pentapetalae</taxon>
        <taxon>asterids</taxon>
        <taxon>campanulids</taxon>
        <taxon>Asterales</taxon>
        <taxon>Asteraceae</taxon>
        <taxon>Asteroideae</taxon>
        <taxon>Anthemideae</taxon>
        <taxon>Anthemidinae</taxon>
        <taxon>Tanacetum</taxon>
    </lineage>
</organism>
<evidence type="ECO:0000256" key="1">
    <source>
        <dbReference type="SAM" id="MobiDB-lite"/>
    </source>
</evidence>
<evidence type="ECO:0000313" key="3">
    <source>
        <dbReference type="Proteomes" id="UP001151760"/>
    </source>
</evidence>
<comment type="caution">
    <text evidence="2">The sequence shown here is derived from an EMBL/GenBank/DDBJ whole genome shotgun (WGS) entry which is preliminary data.</text>
</comment>
<feature type="compositionally biased region" description="Polar residues" evidence="1">
    <location>
        <begin position="29"/>
        <end position="52"/>
    </location>
</feature>
<feature type="region of interest" description="Disordered" evidence="1">
    <location>
        <begin position="18"/>
        <end position="52"/>
    </location>
</feature>
<proteinExistence type="predicted"/>
<dbReference type="EMBL" id="BQNB010020788">
    <property type="protein sequence ID" value="GJT99634.1"/>
    <property type="molecule type" value="Genomic_DNA"/>
</dbReference>
<dbReference type="Proteomes" id="UP001151760">
    <property type="component" value="Unassembled WGS sequence"/>
</dbReference>